<feature type="domain" description="YrhK" evidence="2">
    <location>
        <begin position="189"/>
        <end position="244"/>
    </location>
</feature>
<feature type="transmembrane region" description="Helical" evidence="1">
    <location>
        <begin position="223"/>
        <end position="249"/>
    </location>
</feature>
<dbReference type="AlphaFoldDB" id="A0A7S1PZV2"/>
<feature type="transmembrane region" description="Helical" evidence="1">
    <location>
        <begin position="36"/>
        <end position="55"/>
    </location>
</feature>
<evidence type="ECO:0000313" key="3">
    <source>
        <dbReference type="EMBL" id="CAD9111610.1"/>
    </source>
</evidence>
<reference evidence="3" key="1">
    <citation type="submission" date="2021-01" db="EMBL/GenBank/DDBJ databases">
        <authorList>
            <person name="Corre E."/>
            <person name="Pelletier E."/>
            <person name="Niang G."/>
            <person name="Scheremetjew M."/>
            <person name="Finn R."/>
            <person name="Kale V."/>
            <person name="Holt S."/>
            <person name="Cochrane G."/>
            <person name="Meng A."/>
            <person name="Brown T."/>
            <person name="Cohen L."/>
        </authorList>
    </citation>
    <scope>NUCLEOTIDE SEQUENCE</scope>
    <source>
        <strain evidence="3">OF101</strain>
    </source>
</reference>
<keyword evidence="1" id="KW-1133">Transmembrane helix</keyword>
<accession>A0A7S1PZV2</accession>
<protein>
    <recommendedName>
        <fullName evidence="2">YrhK domain-containing protein</fullName>
    </recommendedName>
</protein>
<feature type="transmembrane region" description="Helical" evidence="1">
    <location>
        <begin position="103"/>
        <end position="128"/>
    </location>
</feature>
<evidence type="ECO:0000259" key="2">
    <source>
        <dbReference type="Pfam" id="PF14145"/>
    </source>
</evidence>
<keyword evidence="1" id="KW-0812">Transmembrane</keyword>
<keyword evidence="1" id="KW-0472">Membrane</keyword>
<dbReference type="Pfam" id="PF14145">
    <property type="entry name" value="YrhK"/>
    <property type="match status" value="2"/>
</dbReference>
<feature type="transmembrane region" description="Helical" evidence="1">
    <location>
        <begin position="61"/>
        <end position="82"/>
    </location>
</feature>
<feature type="transmembrane region" description="Helical" evidence="1">
    <location>
        <begin position="179"/>
        <end position="203"/>
    </location>
</feature>
<dbReference type="EMBL" id="HBGE01021074">
    <property type="protein sequence ID" value="CAD9111610.1"/>
    <property type="molecule type" value="Transcribed_RNA"/>
</dbReference>
<feature type="domain" description="YrhK" evidence="2">
    <location>
        <begin position="31"/>
        <end position="73"/>
    </location>
</feature>
<dbReference type="InterPro" id="IPR025424">
    <property type="entry name" value="YrhK_domain"/>
</dbReference>
<gene>
    <name evidence="3" type="ORF">ACAT0790_LOCUS12721</name>
</gene>
<name>A0A7S1PZV2_ALECA</name>
<sequence>MAFGHKTARKRVYSKIIQGTHADPQQGHVGEWAVEFSDLICNMAFLIGSVCFLYSDTGIYSAGVWLFIIASVINFGLAGHTLHEHVHTASNHVEIRDQERSEILEAVMYVSSSLVYAVGCIFFMPGLAEDFSGYGAWLSVIGSFNLVYAAYFNQMGMLTDKSDSEKVGIHPRHYDAVKLLYKVTLAQTLSGAVLFTCGSFMYLPRIHSNCRRVHDETCQTSVQVGTALFIAGSILFVMQSGVSILALYLKTQASGGSQALDGETKSLL</sequence>
<evidence type="ECO:0000256" key="1">
    <source>
        <dbReference type="SAM" id="Phobius"/>
    </source>
</evidence>
<feature type="transmembrane region" description="Helical" evidence="1">
    <location>
        <begin position="134"/>
        <end position="152"/>
    </location>
</feature>
<proteinExistence type="predicted"/>
<organism evidence="3">
    <name type="scientific">Alexandrium catenella</name>
    <name type="common">Red tide dinoflagellate</name>
    <name type="synonym">Gonyaulax catenella</name>
    <dbReference type="NCBI Taxonomy" id="2925"/>
    <lineage>
        <taxon>Eukaryota</taxon>
        <taxon>Sar</taxon>
        <taxon>Alveolata</taxon>
        <taxon>Dinophyceae</taxon>
        <taxon>Gonyaulacales</taxon>
        <taxon>Pyrocystaceae</taxon>
        <taxon>Alexandrium</taxon>
    </lineage>
</organism>